<feature type="signal peptide" evidence="1">
    <location>
        <begin position="1"/>
        <end position="19"/>
    </location>
</feature>
<dbReference type="EMBL" id="ML211488">
    <property type="protein sequence ID" value="TFK82416.1"/>
    <property type="molecule type" value="Genomic_DNA"/>
</dbReference>
<dbReference type="Proteomes" id="UP000308197">
    <property type="component" value="Unassembled WGS sequence"/>
</dbReference>
<evidence type="ECO:0000313" key="3">
    <source>
        <dbReference type="Proteomes" id="UP000308197"/>
    </source>
</evidence>
<dbReference type="InParanoid" id="A0A5C3NY90"/>
<proteinExistence type="predicted"/>
<organism evidence="2 3">
    <name type="scientific">Polyporus arcularius HHB13444</name>
    <dbReference type="NCBI Taxonomy" id="1314778"/>
    <lineage>
        <taxon>Eukaryota</taxon>
        <taxon>Fungi</taxon>
        <taxon>Dikarya</taxon>
        <taxon>Basidiomycota</taxon>
        <taxon>Agaricomycotina</taxon>
        <taxon>Agaricomycetes</taxon>
        <taxon>Polyporales</taxon>
        <taxon>Polyporaceae</taxon>
        <taxon>Polyporus</taxon>
    </lineage>
</organism>
<feature type="non-terminal residue" evidence="2">
    <location>
        <position position="1"/>
    </location>
</feature>
<accession>A0A5C3NY90</accession>
<evidence type="ECO:0000256" key="1">
    <source>
        <dbReference type="SAM" id="SignalP"/>
    </source>
</evidence>
<keyword evidence="3" id="KW-1185">Reference proteome</keyword>
<sequence>LIFIFAAYILLLLTGYVLDTATDSLAPVCAVFPRFYPCRVSAAAEVPEMQRADFPSLMALQSQTLEQLLSHSAAGSQLAVGVKHAELAVKDLSIIVKASNLSIKHELSDALADFAMDAKIVGRELQQLSAKLYGAVDNVLAFDEYALRSISSAQASGEAAATATAVQMFQSTMTVLSTQISRVIFEATHVNARLDALEEKLSLIRSLSEHEMTITTAALGEVLSELWTFVGGNRARLSVLGRQVDILRNVDWYRGLSVAHVVATTETLLTVEAQLSELRDKLVTPGLAGDVIPIEVHIASIERTARRLQEDKLKIRVDFKAPVQIGTNELAIVLP</sequence>
<protein>
    <submittedName>
        <fullName evidence="2">Uncharacterized protein</fullName>
    </submittedName>
</protein>
<name>A0A5C3NY90_9APHY</name>
<reference evidence="2 3" key="1">
    <citation type="journal article" date="2019" name="Nat. Ecol. Evol.">
        <title>Megaphylogeny resolves global patterns of mushroom evolution.</title>
        <authorList>
            <person name="Varga T."/>
            <person name="Krizsan K."/>
            <person name="Foldi C."/>
            <person name="Dima B."/>
            <person name="Sanchez-Garcia M."/>
            <person name="Sanchez-Ramirez S."/>
            <person name="Szollosi G.J."/>
            <person name="Szarkandi J.G."/>
            <person name="Papp V."/>
            <person name="Albert L."/>
            <person name="Andreopoulos W."/>
            <person name="Angelini C."/>
            <person name="Antonin V."/>
            <person name="Barry K.W."/>
            <person name="Bougher N.L."/>
            <person name="Buchanan P."/>
            <person name="Buyck B."/>
            <person name="Bense V."/>
            <person name="Catcheside P."/>
            <person name="Chovatia M."/>
            <person name="Cooper J."/>
            <person name="Damon W."/>
            <person name="Desjardin D."/>
            <person name="Finy P."/>
            <person name="Geml J."/>
            <person name="Haridas S."/>
            <person name="Hughes K."/>
            <person name="Justo A."/>
            <person name="Karasinski D."/>
            <person name="Kautmanova I."/>
            <person name="Kiss B."/>
            <person name="Kocsube S."/>
            <person name="Kotiranta H."/>
            <person name="LaButti K.M."/>
            <person name="Lechner B.E."/>
            <person name="Liimatainen K."/>
            <person name="Lipzen A."/>
            <person name="Lukacs Z."/>
            <person name="Mihaltcheva S."/>
            <person name="Morgado L.N."/>
            <person name="Niskanen T."/>
            <person name="Noordeloos M.E."/>
            <person name="Ohm R.A."/>
            <person name="Ortiz-Santana B."/>
            <person name="Ovrebo C."/>
            <person name="Racz N."/>
            <person name="Riley R."/>
            <person name="Savchenko A."/>
            <person name="Shiryaev A."/>
            <person name="Soop K."/>
            <person name="Spirin V."/>
            <person name="Szebenyi C."/>
            <person name="Tomsovsky M."/>
            <person name="Tulloss R.E."/>
            <person name="Uehling J."/>
            <person name="Grigoriev I.V."/>
            <person name="Vagvolgyi C."/>
            <person name="Papp T."/>
            <person name="Martin F.M."/>
            <person name="Miettinen O."/>
            <person name="Hibbett D.S."/>
            <person name="Nagy L.G."/>
        </authorList>
    </citation>
    <scope>NUCLEOTIDE SEQUENCE [LARGE SCALE GENOMIC DNA]</scope>
    <source>
        <strain evidence="2 3">HHB13444</strain>
    </source>
</reference>
<keyword evidence="1" id="KW-0732">Signal</keyword>
<gene>
    <name evidence="2" type="ORF">K466DRAFT_500369</name>
</gene>
<dbReference type="STRING" id="1314778.A0A5C3NY90"/>
<evidence type="ECO:0000313" key="2">
    <source>
        <dbReference type="EMBL" id="TFK82416.1"/>
    </source>
</evidence>
<feature type="chain" id="PRO_5022865362" evidence="1">
    <location>
        <begin position="20"/>
        <end position="335"/>
    </location>
</feature>
<dbReference type="AlphaFoldDB" id="A0A5C3NY90"/>